<reference evidence="3 4" key="1">
    <citation type="submission" date="2015-12" db="EMBL/GenBank/DDBJ databases">
        <title>Draft genome sequence of Moniliophthora roreri, the causal agent of frosty pod rot of cacao.</title>
        <authorList>
            <person name="Aime M.C."/>
            <person name="Diaz-Valderrama J.R."/>
            <person name="Kijpornyongpan T."/>
            <person name="Phillips-Mora W."/>
        </authorList>
    </citation>
    <scope>NUCLEOTIDE SEQUENCE [LARGE SCALE GENOMIC DNA]</scope>
    <source>
        <strain evidence="3 4">MCA 2952</strain>
    </source>
</reference>
<keyword evidence="1" id="KW-0812">Transmembrane</keyword>
<evidence type="ECO:0000256" key="1">
    <source>
        <dbReference type="SAM" id="Phobius"/>
    </source>
</evidence>
<organism evidence="3 4">
    <name type="scientific">Moniliophthora roreri</name>
    <name type="common">Frosty pod rot fungus</name>
    <name type="synonym">Monilia roreri</name>
    <dbReference type="NCBI Taxonomy" id="221103"/>
    <lineage>
        <taxon>Eukaryota</taxon>
        <taxon>Fungi</taxon>
        <taxon>Dikarya</taxon>
        <taxon>Basidiomycota</taxon>
        <taxon>Agaricomycotina</taxon>
        <taxon>Agaricomycetes</taxon>
        <taxon>Agaricomycetidae</taxon>
        <taxon>Agaricales</taxon>
        <taxon>Marasmiineae</taxon>
        <taxon>Marasmiaceae</taxon>
        <taxon>Moniliophthora</taxon>
    </lineage>
</organism>
<sequence length="244" mass="26819">MKIALLAYITAAAGLVSAAPLRVVVLGADARNANEGESNTPYLRFGHALGSRNAEPNVKVTYTFTHIQTNARPGCRDRFNAKAIELSNAFRHALGMPIINTGVKKPVEEGKVVKILPFIGTPNNILVEDAPEKPVHRHRHGNFHRIYMHGEGSFIERLHFALMSLGPWESKAVAFVLGCGIGVLLRMIWVLAVVSYRAISGSGNSTEAEYFNEYMALDAEEIFVAPPEYRLDEKVPIVDEGPKN</sequence>
<dbReference type="EMBL" id="LATX01002413">
    <property type="protein sequence ID" value="KTB29724.1"/>
    <property type="molecule type" value="Genomic_DNA"/>
</dbReference>
<protein>
    <submittedName>
        <fullName evidence="3">Uncharacterized protein</fullName>
    </submittedName>
</protein>
<evidence type="ECO:0000313" key="4">
    <source>
        <dbReference type="Proteomes" id="UP000054988"/>
    </source>
</evidence>
<evidence type="ECO:0000313" key="3">
    <source>
        <dbReference type="EMBL" id="KTB29724.1"/>
    </source>
</evidence>
<keyword evidence="1" id="KW-1133">Transmembrane helix</keyword>
<proteinExistence type="predicted"/>
<keyword evidence="2" id="KW-0732">Signal</keyword>
<dbReference type="AlphaFoldDB" id="A0A0W0F069"/>
<feature type="signal peptide" evidence="2">
    <location>
        <begin position="1"/>
        <end position="18"/>
    </location>
</feature>
<feature type="chain" id="PRO_5006901332" evidence="2">
    <location>
        <begin position="19"/>
        <end position="244"/>
    </location>
</feature>
<gene>
    <name evidence="3" type="ORF">WG66_17699</name>
</gene>
<feature type="transmembrane region" description="Helical" evidence="1">
    <location>
        <begin position="172"/>
        <end position="194"/>
    </location>
</feature>
<accession>A0A0W0F069</accession>
<keyword evidence="1" id="KW-0472">Membrane</keyword>
<dbReference type="eggNOG" id="ENOG502SRAM">
    <property type="taxonomic scope" value="Eukaryota"/>
</dbReference>
<name>A0A0W0F069_MONRR</name>
<dbReference type="Proteomes" id="UP000054988">
    <property type="component" value="Unassembled WGS sequence"/>
</dbReference>
<evidence type="ECO:0000256" key="2">
    <source>
        <dbReference type="SAM" id="SignalP"/>
    </source>
</evidence>
<comment type="caution">
    <text evidence="3">The sequence shown here is derived from an EMBL/GenBank/DDBJ whole genome shotgun (WGS) entry which is preliminary data.</text>
</comment>